<dbReference type="EnsemblPlants" id="AES97025">
    <property type="protein sequence ID" value="AES97025"/>
    <property type="gene ID" value="MTR_5g044360"/>
</dbReference>
<evidence type="ECO:0000313" key="2">
    <source>
        <dbReference type="EMBL" id="AES97025.1"/>
    </source>
</evidence>
<gene>
    <name evidence="2" type="ordered locus">MTR_5g044360</name>
</gene>
<dbReference type="EMBL" id="CM001221">
    <property type="protein sequence ID" value="AES97025.1"/>
    <property type="molecule type" value="Genomic_DNA"/>
</dbReference>
<feature type="coiled-coil region" evidence="1">
    <location>
        <begin position="19"/>
        <end position="46"/>
    </location>
</feature>
<evidence type="ECO:0000313" key="4">
    <source>
        <dbReference type="Proteomes" id="UP000002051"/>
    </source>
</evidence>
<reference evidence="3" key="3">
    <citation type="submission" date="2015-04" db="UniProtKB">
        <authorList>
            <consortium name="EnsemblPlants"/>
        </authorList>
    </citation>
    <scope>IDENTIFICATION</scope>
    <source>
        <strain evidence="3">cv. Jemalong A17</strain>
    </source>
</reference>
<dbReference type="AlphaFoldDB" id="G7JWV0"/>
<dbReference type="PaxDb" id="3880-AES97025"/>
<reference evidence="2 4" key="1">
    <citation type="journal article" date="2011" name="Nature">
        <title>The Medicago genome provides insight into the evolution of rhizobial symbioses.</title>
        <authorList>
            <person name="Young N.D."/>
            <person name="Debelle F."/>
            <person name="Oldroyd G.E."/>
            <person name="Geurts R."/>
            <person name="Cannon S.B."/>
            <person name="Udvardi M.K."/>
            <person name="Benedito V.A."/>
            <person name="Mayer K.F."/>
            <person name="Gouzy J."/>
            <person name="Schoof H."/>
            <person name="Van de Peer Y."/>
            <person name="Proost S."/>
            <person name="Cook D.R."/>
            <person name="Meyers B.C."/>
            <person name="Spannagl M."/>
            <person name="Cheung F."/>
            <person name="De Mita S."/>
            <person name="Krishnakumar V."/>
            <person name="Gundlach H."/>
            <person name="Zhou S."/>
            <person name="Mudge J."/>
            <person name="Bharti A.K."/>
            <person name="Murray J.D."/>
            <person name="Naoumkina M.A."/>
            <person name="Rosen B."/>
            <person name="Silverstein K.A."/>
            <person name="Tang H."/>
            <person name="Rombauts S."/>
            <person name="Zhao P.X."/>
            <person name="Zhou P."/>
            <person name="Barbe V."/>
            <person name="Bardou P."/>
            <person name="Bechner M."/>
            <person name="Bellec A."/>
            <person name="Berger A."/>
            <person name="Berges H."/>
            <person name="Bidwell S."/>
            <person name="Bisseling T."/>
            <person name="Choisne N."/>
            <person name="Couloux A."/>
            <person name="Denny R."/>
            <person name="Deshpande S."/>
            <person name="Dai X."/>
            <person name="Doyle J.J."/>
            <person name="Dudez A.M."/>
            <person name="Farmer A.D."/>
            <person name="Fouteau S."/>
            <person name="Franken C."/>
            <person name="Gibelin C."/>
            <person name="Gish J."/>
            <person name="Goldstein S."/>
            <person name="Gonzalez A.J."/>
            <person name="Green P.J."/>
            <person name="Hallab A."/>
            <person name="Hartog M."/>
            <person name="Hua A."/>
            <person name="Humphray S.J."/>
            <person name="Jeong D.H."/>
            <person name="Jing Y."/>
            <person name="Jocker A."/>
            <person name="Kenton S.M."/>
            <person name="Kim D.J."/>
            <person name="Klee K."/>
            <person name="Lai H."/>
            <person name="Lang C."/>
            <person name="Lin S."/>
            <person name="Macmil S.L."/>
            <person name="Magdelenat G."/>
            <person name="Matthews L."/>
            <person name="McCorrison J."/>
            <person name="Monaghan E.L."/>
            <person name="Mun J.H."/>
            <person name="Najar F.Z."/>
            <person name="Nicholson C."/>
            <person name="Noirot C."/>
            <person name="O'Bleness M."/>
            <person name="Paule C.R."/>
            <person name="Poulain J."/>
            <person name="Prion F."/>
            <person name="Qin B."/>
            <person name="Qu C."/>
            <person name="Retzel E.F."/>
            <person name="Riddle C."/>
            <person name="Sallet E."/>
            <person name="Samain S."/>
            <person name="Samson N."/>
            <person name="Sanders I."/>
            <person name="Saurat O."/>
            <person name="Scarpelli C."/>
            <person name="Schiex T."/>
            <person name="Segurens B."/>
            <person name="Severin A.J."/>
            <person name="Sherrier D.J."/>
            <person name="Shi R."/>
            <person name="Sims S."/>
            <person name="Singer S.R."/>
            <person name="Sinharoy S."/>
            <person name="Sterck L."/>
            <person name="Viollet A."/>
            <person name="Wang B.B."/>
            <person name="Wang K."/>
            <person name="Wang M."/>
            <person name="Wang X."/>
            <person name="Warfsmann J."/>
            <person name="Weissenbach J."/>
            <person name="White D.D."/>
            <person name="White J.D."/>
            <person name="Wiley G.B."/>
            <person name="Wincker P."/>
            <person name="Xing Y."/>
            <person name="Yang L."/>
            <person name="Yao Z."/>
            <person name="Ying F."/>
            <person name="Zhai J."/>
            <person name="Zhou L."/>
            <person name="Zuber A."/>
            <person name="Denarie J."/>
            <person name="Dixon R.A."/>
            <person name="May G.D."/>
            <person name="Schwartz D.C."/>
            <person name="Rogers J."/>
            <person name="Quetier F."/>
            <person name="Town C.D."/>
            <person name="Roe B.A."/>
        </authorList>
    </citation>
    <scope>NUCLEOTIDE SEQUENCE [LARGE SCALE GENOMIC DNA]</scope>
    <source>
        <strain evidence="2">A17</strain>
        <strain evidence="3 4">cv. Jemalong A17</strain>
    </source>
</reference>
<proteinExistence type="predicted"/>
<dbReference type="HOGENOM" id="CLU_1456520_0_0_1"/>
<organism evidence="2 4">
    <name type="scientific">Medicago truncatula</name>
    <name type="common">Barrel medic</name>
    <name type="synonym">Medicago tribuloides</name>
    <dbReference type="NCBI Taxonomy" id="3880"/>
    <lineage>
        <taxon>Eukaryota</taxon>
        <taxon>Viridiplantae</taxon>
        <taxon>Streptophyta</taxon>
        <taxon>Embryophyta</taxon>
        <taxon>Tracheophyta</taxon>
        <taxon>Spermatophyta</taxon>
        <taxon>Magnoliopsida</taxon>
        <taxon>eudicotyledons</taxon>
        <taxon>Gunneridae</taxon>
        <taxon>Pentapetalae</taxon>
        <taxon>rosids</taxon>
        <taxon>fabids</taxon>
        <taxon>Fabales</taxon>
        <taxon>Fabaceae</taxon>
        <taxon>Papilionoideae</taxon>
        <taxon>50 kb inversion clade</taxon>
        <taxon>NPAAA clade</taxon>
        <taxon>Hologalegina</taxon>
        <taxon>IRL clade</taxon>
        <taxon>Trifolieae</taxon>
        <taxon>Medicago</taxon>
    </lineage>
</organism>
<dbReference type="Proteomes" id="UP000002051">
    <property type="component" value="Chromosome 5"/>
</dbReference>
<keyword evidence="1" id="KW-0175">Coiled coil</keyword>
<evidence type="ECO:0000313" key="3">
    <source>
        <dbReference type="EnsemblPlants" id="AES97025"/>
    </source>
</evidence>
<accession>G7JWV0</accession>
<sequence>MGDQPMMKAEVVAALTPALKDLSAEMEMLTTNLNNVANNNINYNNNNKRKNLNMRGEPIPVIRVRNNNHTIVMYRKSDDYNEFKIYDSKYRCLFCYNKDYFLTDLLRHASRIAGNSCKTIKDIKWIRKDSRKLPKVEVSPKLNLVLHDHIDESTWRFQRGSSKWRFGGAMQVKSKVKEESNTLEKN</sequence>
<protein>
    <submittedName>
        <fullName evidence="2 3">Uncharacterized protein</fullName>
    </submittedName>
</protein>
<reference evidence="2 4" key="2">
    <citation type="journal article" date="2014" name="BMC Genomics">
        <title>An improved genome release (version Mt4.0) for the model legume Medicago truncatula.</title>
        <authorList>
            <person name="Tang H."/>
            <person name="Krishnakumar V."/>
            <person name="Bidwell S."/>
            <person name="Rosen B."/>
            <person name="Chan A."/>
            <person name="Zhou S."/>
            <person name="Gentzbittel L."/>
            <person name="Childs K.L."/>
            <person name="Yandell M."/>
            <person name="Gundlach H."/>
            <person name="Mayer K.F."/>
            <person name="Schwartz D.C."/>
            <person name="Town C.D."/>
        </authorList>
    </citation>
    <scope>GENOME REANNOTATION</scope>
    <source>
        <strain evidence="3 4">cv. Jemalong A17</strain>
    </source>
</reference>
<keyword evidence="4" id="KW-1185">Reference proteome</keyword>
<evidence type="ECO:0000256" key="1">
    <source>
        <dbReference type="SAM" id="Coils"/>
    </source>
</evidence>
<name>G7JWV0_MEDTR</name>